<reference evidence="1 2" key="1">
    <citation type="submission" date="2017-11" db="EMBL/GenBank/DDBJ databases">
        <title>Isolation and Characterization of Methanogenic Archaea from Saline Meromictic Lake at Siberia.</title>
        <authorList>
            <person name="Shen Y."/>
            <person name="Huang H.-H."/>
            <person name="Lai M.-C."/>
            <person name="Chen S.-C."/>
        </authorList>
    </citation>
    <scope>NUCLEOTIDE SEQUENCE [LARGE SCALE GENOMIC DNA]</scope>
    <source>
        <strain evidence="1 2">SY-01</strain>
    </source>
</reference>
<dbReference type="AlphaFoldDB" id="A0A4E0PSK5"/>
<dbReference type="EMBL" id="PGGK01000029">
    <property type="protein sequence ID" value="TGC06501.1"/>
    <property type="molecule type" value="Genomic_DNA"/>
</dbReference>
<evidence type="ECO:0000313" key="1">
    <source>
        <dbReference type="EMBL" id="TGC06501.1"/>
    </source>
</evidence>
<proteinExistence type="predicted"/>
<sequence length="61" mass="6955">MTVLDAGEQTLIPHINKLQDYYLVTCQSGAYELTSMGKMILDKITHLLTLLEEVERTLKCK</sequence>
<dbReference type="InterPro" id="IPR036390">
    <property type="entry name" value="WH_DNA-bd_sf"/>
</dbReference>
<keyword evidence="2" id="KW-1185">Reference proteome</keyword>
<name>A0A4E0PSK5_9EURY</name>
<accession>A0A4E0PSK5</accession>
<dbReference type="Proteomes" id="UP000297295">
    <property type="component" value="Unassembled WGS sequence"/>
</dbReference>
<gene>
    <name evidence="1" type="ORF">CUN85_12900</name>
</gene>
<organism evidence="1 2">
    <name type="scientific">Methanolobus halotolerans</name>
    <dbReference type="NCBI Taxonomy" id="2052935"/>
    <lineage>
        <taxon>Archaea</taxon>
        <taxon>Methanobacteriati</taxon>
        <taxon>Methanobacteriota</taxon>
        <taxon>Stenosarchaea group</taxon>
        <taxon>Methanomicrobia</taxon>
        <taxon>Methanosarcinales</taxon>
        <taxon>Methanosarcinaceae</taxon>
        <taxon>Methanolobus</taxon>
    </lineage>
</organism>
<evidence type="ECO:0000313" key="2">
    <source>
        <dbReference type="Proteomes" id="UP000297295"/>
    </source>
</evidence>
<comment type="caution">
    <text evidence="1">The sequence shown here is derived from an EMBL/GenBank/DDBJ whole genome shotgun (WGS) entry which is preliminary data.</text>
</comment>
<dbReference type="SUPFAM" id="SSF46785">
    <property type="entry name" value="Winged helix' DNA-binding domain"/>
    <property type="match status" value="1"/>
</dbReference>
<protein>
    <submittedName>
        <fullName evidence="1">Uncharacterized protein</fullName>
    </submittedName>
</protein>